<reference evidence="2" key="1">
    <citation type="submission" date="2022-10" db="EMBL/GenBank/DDBJ databases">
        <authorList>
            <person name="Turner M.S."/>
            <person name="Huang W."/>
        </authorList>
    </citation>
    <scope>NUCLEOTIDE SEQUENCE</scope>
    <source>
        <strain evidence="2">54</strain>
    </source>
</reference>
<proteinExistence type="predicted"/>
<comment type="caution">
    <text evidence="2">The sequence shown here is derived from an EMBL/GenBank/DDBJ whole genome shotgun (WGS) entry which is preliminary data.</text>
</comment>
<evidence type="ECO:0000313" key="3">
    <source>
        <dbReference type="Proteomes" id="UP001152598"/>
    </source>
</evidence>
<accession>A0AAP4DTZ9</accession>
<protein>
    <submittedName>
        <fullName evidence="2">Uncharacterized protein</fullName>
    </submittedName>
</protein>
<evidence type="ECO:0000313" key="2">
    <source>
        <dbReference type="EMBL" id="MDG4976367.1"/>
    </source>
</evidence>
<feature type="region of interest" description="Disordered" evidence="1">
    <location>
        <begin position="52"/>
        <end position="94"/>
    </location>
</feature>
<dbReference type="AlphaFoldDB" id="A0AAP4DTZ9"/>
<organism evidence="2 3">
    <name type="scientific">Lactococcus lactis</name>
    <dbReference type="NCBI Taxonomy" id="1358"/>
    <lineage>
        <taxon>Bacteria</taxon>
        <taxon>Bacillati</taxon>
        <taxon>Bacillota</taxon>
        <taxon>Bacilli</taxon>
        <taxon>Lactobacillales</taxon>
        <taxon>Streptococcaceae</taxon>
        <taxon>Lactococcus</taxon>
    </lineage>
</organism>
<dbReference type="Proteomes" id="UP001152598">
    <property type="component" value="Unassembled WGS sequence"/>
</dbReference>
<feature type="compositionally biased region" description="Basic and acidic residues" evidence="1">
    <location>
        <begin position="78"/>
        <end position="94"/>
    </location>
</feature>
<gene>
    <name evidence="2" type="ORF">OGZ50_06425</name>
</gene>
<reference evidence="2" key="2">
    <citation type="journal article" date="2023" name="Food Microbiol.">
        <title>Evaluation of the fermentation potential of lactic acid bacteria isolated from herbs, fruits and vegetables as starter cultures in nut-based milk alternatives.</title>
        <authorList>
            <person name="Huang W."/>
            <person name="Dong A."/>
            <person name="Pham H.T."/>
            <person name="Zhou C."/>
            <person name="Huo Z."/>
            <person name="Watjen A.P."/>
            <person name="Prakash S."/>
            <person name="Bang-Berthelsen C.H."/>
            <person name="Turner M.S."/>
        </authorList>
    </citation>
    <scope>NUCLEOTIDE SEQUENCE</scope>
    <source>
        <strain evidence="2">54</strain>
    </source>
</reference>
<dbReference type="RefSeq" id="WP_278200805.1">
    <property type="nucleotide sequence ID" value="NZ_JAOWLT010000002.1"/>
</dbReference>
<name>A0AAP4DTZ9_9LACT</name>
<evidence type="ECO:0000256" key="1">
    <source>
        <dbReference type="SAM" id="MobiDB-lite"/>
    </source>
</evidence>
<sequence>MENKSYPRVQIIINANSNSDIQESIGWLSGAVRQSATEWPSESPAVKVLDEKPKNIEAKGTPPEDIIAEKPTKKAKSEKKVEKPEASKKVEAEKSNTISLDDLRKKMSAVLKSGKRDEAKALLAEFEAPKLGELPEDKYSEFDKGLDALLGGD</sequence>
<dbReference type="EMBL" id="JAOWLV010000003">
    <property type="protein sequence ID" value="MDG4976367.1"/>
    <property type="molecule type" value="Genomic_DNA"/>
</dbReference>